<keyword evidence="1" id="KW-0812">Transmembrane</keyword>
<feature type="transmembrane region" description="Helical" evidence="1">
    <location>
        <begin position="108"/>
        <end position="128"/>
    </location>
</feature>
<feature type="transmembrane region" description="Helical" evidence="1">
    <location>
        <begin position="6"/>
        <end position="27"/>
    </location>
</feature>
<dbReference type="RefSeq" id="WP_247285406.1">
    <property type="nucleotide sequence ID" value="NZ_JAKNRW010000001.1"/>
</dbReference>
<dbReference type="EMBL" id="JAKNRW010000001">
    <property type="protein sequence ID" value="MCK1788631.1"/>
    <property type="molecule type" value="Genomic_DNA"/>
</dbReference>
<keyword evidence="1" id="KW-1133">Transmembrane helix</keyword>
<comment type="caution">
    <text evidence="2">The sequence shown here is derived from an EMBL/GenBank/DDBJ whole genome shotgun (WGS) entry which is preliminary data.</text>
</comment>
<proteinExistence type="predicted"/>
<gene>
    <name evidence="2" type="ORF">L9059_00190</name>
</gene>
<evidence type="ECO:0000256" key="1">
    <source>
        <dbReference type="SAM" id="Phobius"/>
    </source>
</evidence>
<protein>
    <recommendedName>
        <fullName evidence="4">Transmembrane protein</fullName>
    </recommendedName>
</protein>
<keyword evidence="3" id="KW-1185">Reference proteome</keyword>
<dbReference type="Proteomes" id="UP001299876">
    <property type="component" value="Unassembled WGS sequence"/>
</dbReference>
<name>A0ABT0ESC8_9PSED</name>
<sequence length="148" mass="15529">MTEPLLRIAYFAIGIYTFASALLTCTILGRSQDPSAVELLSVGSIWVSFVAFVLIVTWASKVAAARPGQKLAESLLRVSFLTMGLFFGTCAVASTMALTAPQSAMQEWFCVGGLWFAFLTFCGVMAMASKARATNGTGALDAGPAPSA</sequence>
<feature type="transmembrane region" description="Helical" evidence="1">
    <location>
        <begin position="80"/>
        <end position="101"/>
    </location>
</feature>
<reference evidence="2 3" key="1">
    <citation type="submission" date="2022-02" db="EMBL/GenBank/DDBJ databases">
        <title>Comparative genomics of the first Antarctic Pseudomonas spp. capable of biotransforming 2,4,6-Trinitrotoluene.</title>
        <authorList>
            <person name="Cabrera M.A."/>
            <person name="Marquez S.L."/>
            <person name="Perez-Donoso J.M."/>
        </authorList>
    </citation>
    <scope>NUCLEOTIDE SEQUENCE [LARGE SCALE GENOMIC DNA]</scope>
    <source>
        <strain evidence="2 3">TNT19</strain>
    </source>
</reference>
<evidence type="ECO:0000313" key="3">
    <source>
        <dbReference type="Proteomes" id="UP001299876"/>
    </source>
</evidence>
<organism evidence="2 3">
    <name type="scientific">Pseudomonas violetae</name>
    <dbReference type="NCBI Taxonomy" id="2915813"/>
    <lineage>
        <taxon>Bacteria</taxon>
        <taxon>Pseudomonadati</taxon>
        <taxon>Pseudomonadota</taxon>
        <taxon>Gammaproteobacteria</taxon>
        <taxon>Pseudomonadales</taxon>
        <taxon>Pseudomonadaceae</taxon>
        <taxon>Pseudomonas</taxon>
    </lineage>
</organism>
<accession>A0ABT0ESC8</accession>
<evidence type="ECO:0008006" key="4">
    <source>
        <dbReference type="Google" id="ProtNLM"/>
    </source>
</evidence>
<evidence type="ECO:0000313" key="2">
    <source>
        <dbReference type="EMBL" id="MCK1788631.1"/>
    </source>
</evidence>
<feature type="transmembrane region" description="Helical" evidence="1">
    <location>
        <begin position="39"/>
        <end position="60"/>
    </location>
</feature>
<keyword evidence="1" id="KW-0472">Membrane</keyword>